<dbReference type="AlphaFoldDB" id="A0A8R7QJT8"/>
<reference evidence="2" key="1">
    <citation type="journal article" date="2013" name="Nature">
        <title>Draft genome of the wheat A-genome progenitor Triticum urartu.</title>
        <authorList>
            <person name="Ling H.Q."/>
            <person name="Zhao S."/>
            <person name="Liu D."/>
            <person name="Wang J."/>
            <person name="Sun H."/>
            <person name="Zhang C."/>
            <person name="Fan H."/>
            <person name="Li D."/>
            <person name="Dong L."/>
            <person name="Tao Y."/>
            <person name="Gao C."/>
            <person name="Wu H."/>
            <person name="Li Y."/>
            <person name="Cui Y."/>
            <person name="Guo X."/>
            <person name="Zheng S."/>
            <person name="Wang B."/>
            <person name="Yu K."/>
            <person name="Liang Q."/>
            <person name="Yang W."/>
            <person name="Lou X."/>
            <person name="Chen J."/>
            <person name="Feng M."/>
            <person name="Jian J."/>
            <person name="Zhang X."/>
            <person name="Luo G."/>
            <person name="Jiang Y."/>
            <person name="Liu J."/>
            <person name="Wang Z."/>
            <person name="Sha Y."/>
            <person name="Zhang B."/>
            <person name="Wu H."/>
            <person name="Tang D."/>
            <person name="Shen Q."/>
            <person name="Xue P."/>
            <person name="Zou S."/>
            <person name="Wang X."/>
            <person name="Liu X."/>
            <person name="Wang F."/>
            <person name="Yang Y."/>
            <person name="An X."/>
            <person name="Dong Z."/>
            <person name="Zhang K."/>
            <person name="Zhang X."/>
            <person name="Luo M.C."/>
            <person name="Dvorak J."/>
            <person name="Tong Y."/>
            <person name="Wang J."/>
            <person name="Yang H."/>
            <person name="Li Z."/>
            <person name="Wang D."/>
            <person name="Zhang A."/>
            <person name="Wang J."/>
        </authorList>
    </citation>
    <scope>NUCLEOTIDE SEQUENCE</scope>
    <source>
        <strain evidence="2">cv. G1812</strain>
    </source>
</reference>
<reference evidence="1" key="2">
    <citation type="submission" date="2018-03" db="EMBL/GenBank/DDBJ databases">
        <title>The Triticum urartu genome reveals the dynamic nature of wheat genome evolution.</title>
        <authorList>
            <person name="Ling H."/>
            <person name="Ma B."/>
            <person name="Shi X."/>
            <person name="Liu H."/>
            <person name="Dong L."/>
            <person name="Sun H."/>
            <person name="Cao Y."/>
            <person name="Gao Q."/>
            <person name="Zheng S."/>
            <person name="Li Y."/>
            <person name="Yu Y."/>
            <person name="Du H."/>
            <person name="Qi M."/>
            <person name="Li Y."/>
            <person name="Yu H."/>
            <person name="Cui Y."/>
            <person name="Wang N."/>
            <person name="Chen C."/>
            <person name="Wu H."/>
            <person name="Zhao Y."/>
            <person name="Zhang J."/>
            <person name="Li Y."/>
            <person name="Zhou W."/>
            <person name="Zhang B."/>
            <person name="Hu W."/>
            <person name="Eijk M."/>
            <person name="Tang J."/>
            <person name="Witsenboer H."/>
            <person name="Zhao S."/>
            <person name="Li Z."/>
            <person name="Zhang A."/>
            <person name="Wang D."/>
            <person name="Liang C."/>
        </authorList>
    </citation>
    <scope>NUCLEOTIDE SEQUENCE [LARGE SCALE GENOMIC DNA]</scope>
    <source>
        <strain evidence="1">cv. G1812</strain>
    </source>
</reference>
<evidence type="ECO:0000313" key="2">
    <source>
        <dbReference type="Proteomes" id="UP000015106"/>
    </source>
</evidence>
<evidence type="ECO:0000313" key="1">
    <source>
        <dbReference type="EnsemblPlants" id="TuG1812G0500004422.01.T01.cds312740"/>
    </source>
</evidence>
<dbReference type="EnsemblPlants" id="TuG1812G0500004422.01.T01">
    <property type="protein sequence ID" value="TuG1812G0500004422.01.T01.cds312740"/>
    <property type="gene ID" value="TuG1812G0500004422.01"/>
</dbReference>
<organism evidence="1 2">
    <name type="scientific">Triticum urartu</name>
    <name type="common">Red wild einkorn</name>
    <name type="synonym">Crithodium urartu</name>
    <dbReference type="NCBI Taxonomy" id="4572"/>
    <lineage>
        <taxon>Eukaryota</taxon>
        <taxon>Viridiplantae</taxon>
        <taxon>Streptophyta</taxon>
        <taxon>Embryophyta</taxon>
        <taxon>Tracheophyta</taxon>
        <taxon>Spermatophyta</taxon>
        <taxon>Magnoliopsida</taxon>
        <taxon>Liliopsida</taxon>
        <taxon>Poales</taxon>
        <taxon>Poaceae</taxon>
        <taxon>BOP clade</taxon>
        <taxon>Pooideae</taxon>
        <taxon>Triticodae</taxon>
        <taxon>Triticeae</taxon>
        <taxon>Triticinae</taxon>
        <taxon>Triticum</taxon>
    </lineage>
</organism>
<protein>
    <submittedName>
        <fullName evidence="1">Uncharacterized protein</fullName>
    </submittedName>
</protein>
<keyword evidence="2" id="KW-1185">Reference proteome</keyword>
<sequence>MLLPPSHNVGVLFFNKKVAMDKIFQNRLKPEDKVPVTWSLQNAARCKATSSLWERKERQKEGEGCYIRLNKNMWEHFKNLCANMDPHSRPRSVQLR</sequence>
<dbReference type="Gramene" id="TuG1812G0500004422.01.T01">
    <property type="protein sequence ID" value="TuG1812G0500004422.01.T01.cds312740"/>
    <property type="gene ID" value="TuG1812G0500004422.01"/>
</dbReference>
<name>A0A8R7QJT8_TRIUA</name>
<reference evidence="1" key="3">
    <citation type="submission" date="2022-06" db="UniProtKB">
        <authorList>
            <consortium name="EnsemblPlants"/>
        </authorList>
    </citation>
    <scope>IDENTIFICATION</scope>
</reference>
<proteinExistence type="predicted"/>
<dbReference type="Proteomes" id="UP000015106">
    <property type="component" value="Chromosome 5"/>
</dbReference>
<accession>A0A8R7QJT8</accession>